<dbReference type="EMBL" id="JABVCQ010000112">
    <property type="protein sequence ID" value="MBB1127464.1"/>
    <property type="molecule type" value="Genomic_DNA"/>
</dbReference>
<sequence>MKITTSDLTQDRQWSATLGMTKKRFFVLLEHFKNAYFETYKAELSKRKVEVNIGYCINSEEELLLFTLFSLKSGMTYDVLGVVCGMSGSNAKRNQEIGLKILVQTLTKLKAMPERKLLTVKDFQEFFKEEKDLIIDATEQHTQRPSDDEQQKETYSGKKKPT</sequence>
<name>A0A839HGM2_9GAMM</name>
<dbReference type="RefSeq" id="WP_202985592.1">
    <property type="nucleotide sequence ID" value="NZ_JABVCQ010000112.1"/>
</dbReference>
<proteinExistence type="predicted"/>
<feature type="non-terminal residue" evidence="2">
    <location>
        <position position="162"/>
    </location>
</feature>
<feature type="region of interest" description="Disordered" evidence="1">
    <location>
        <begin position="137"/>
        <end position="162"/>
    </location>
</feature>
<evidence type="ECO:0000256" key="1">
    <source>
        <dbReference type="SAM" id="MobiDB-lite"/>
    </source>
</evidence>
<feature type="compositionally biased region" description="Basic and acidic residues" evidence="1">
    <location>
        <begin position="137"/>
        <end position="156"/>
    </location>
</feature>
<comment type="caution">
    <text evidence="2">The sequence shown here is derived from an EMBL/GenBank/DDBJ whole genome shotgun (WGS) entry which is preliminary data.</text>
</comment>
<gene>
    <name evidence="2" type="ORF">HUK38_14770</name>
</gene>
<dbReference type="Proteomes" id="UP000548632">
    <property type="component" value="Unassembled WGS sequence"/>
</dbReference>
<protein>
    <recommendedName>
        <fullName evidence="4">Transposase Helix-turn-helix domain-containing protein</fullName>
    </recommendedName>
</protein>
<evidence type="ECO:0000313" key="2">
    <source>
        <dbReference type="EMBL" id="MBB1127464.1"/>
    </source>
</evidence>
<evidence type="ECO:0008006" key="4">
    <source>
        <dbReference type="Google" id="ProtNLM"/>
    </source>
</evidence>
<accession>A0A839HGM2</accession>
<dbReference type="AlphaFoldDB" id="A0A839HGM2"/>
<keyword evidence="3" id="KW-1185">Reference proteome</keyword>
<evidence type="ECO:0000313" key="3">
    <source>
        <dbReference type="Proteomes" id="UP000548632"/>
    </source>
</evidence>
<organism evidence="2 3">
    <name type="scientific">Thiospirillum jenense</name>
    <dbReference type="NCBI Taxonomy" id="1653858"/>
    <lineage>
        <taxon>Bacteria</taxon>
        <taxon>Pseudomonadati</taxon>
        <taxon>Pseudomonadota</taxon>
        <taxon>Gammaproteobacteria</taxon>
        <taxon>Chromatiales</taxon>
        <taxon>Chromatiaceae</taxon>
        <taxon>Thiospirillum</taxon>
    </lineage>
</organism>
<reference evidence="2 3" key="1">
    <citation type="journal article" date="2020" name="Arch. Microbiol.">
        <title>The genome sequence of the giant phototrophic gammaproteobacterium Thiospirillum jenense gives insight into its physiological properties and phylogenetic relationships.</title>
        <authorList>
            <person name="Imhoff J.F."/>
            <person name="Meyer T.E."/>
            <person name="Kyndt J.A."/>
        </authorList>
    </citation>
    <scope>NUCLEOTIDE SEQUENCE [LARGE SCALE GENOMIC DNA]</scope>
    <source>
        <strain evidence="2 3">DSM 216</strain>
    </source>
</reference>